<dbReference type="Proteomes" id="UP000622890">
    <property type="component" value="Unassembled WGS sequence"/>
</dbReference>
<dbReference type="PANTHER" id="PTHR37943">
    <property type="entry name" value="PROTEIN VES"/>
    <property type="match status" value="1"/>
</dbReference>
<dbReference type="AlphaFoldDB" id="A0A934SXF4"/>
<dbReference type="Pfam" id="PF05962">
    <property type="entry name" value="HutD"/>
    <property type="match status" value="1"/>
</dbReference>
<dbReference type="InterPro" id="IPR010282">
    <property type="entry name" value="Uncharacterised_HutD/Ves"/>
</dbReference>
<dbReference type="RefSeq" id="WP_200597988.1">
    <property type="nucleotide sequence ID" value="NZ_JAEPBG010000024.1"/>
</dbReference>
<reference evidence="2" key="1">
    <citation type="submission" date="2021-01" db="EMBL/GenBank/DDBJ databases">
        <title>Genome sequence of strain Noviherbaspirillum sp. DKR-6.</title>
        <authorList>
            <person name="Chaudhary D.K."/>
        </authorList>
    </citation>
    <scope>NUCLEOTIDE SEQUENCE</scope>
    <source>
        <strain evidence="2">DKR-6</strain>
    </source>
</reference>
<evidence type="ECO:0000313" key="2">
    <source>
        <dbReference type="EMBL" id="MBK4738616.1"/>
    </source>
</evidence>
<proteinExistence type="predicted"/>
<comment type="caution">
    <text evidence="2">The sequence shown here is derived from an EMBL/GenBank/DDBJ whole genome shotgun (WGS) entry which is preliminary data.</text>
</comment>
<name>A0A934SXF4_9BURK</name>
<protein>
    <submittedName>
        <fullName evidence="2">HutD family protein</fullName>
    </submittedName>
</protein>
<dbReference type="PANTHER" id="PTHR37943:SF1">
    <property type="entry name" value="PROTEIN VES"/>
    <property type="match status" value="1"/>
</dbReference>
<gene>
    <name evidence="2" type="ORF">JJB74_28715</name>
</gene>
<organism evidence="2 3">
    <name type="scientific">Noviherbaspirillum pedocola</name>
    <dbReference type="NCBI Taxonomy" id="2801341"/>
    <lineage>
        <taxon>Bacteria</taxon>
        <taxon>Pseudomonadati</taxon>
        <taxon>Pseudomonadota</taxon>
        <taxon>Betaproteobacteria</taxon>
        <taxon>Burkholderiales</taxon>
        <taxon>Oxalobacteraceae</taxon>
        <taxon>Noviherbaspirillum</taxon>
    </lineage>
</organism>
<dbReference type="SUPFAM" id="SSF51182">
    <property type="entry name" value="RmlC-like cupins"/>
    <property type="match status" value="1"/>
</dbReference>
<dbReference type="Gene3D" id="2.60.120.10">
    <property type="entry name" value="Jelly Rolls"/>
    <property type="match status" value="1"/>
</dbReference>
<feature type="region of interest" description="Disordered" evidence="1">
    <location>
        <begin position="1"/>
        <end position="24"/>
    </location>
</feature>
<evidence type="ECO:0000256" key="1">
    <source>
        <dbReference type="SAM" id="MobiDB-lite"/>
    </source>
</evidence>
<dbReference type="InterPro" id="IPR014710">
    <property type="entry name" value="RmlC-like_jellyroll"/>
</dbReference>
<evidence type="ECO:0000313" key="3">
    <source>
        <dbReference type="Proteomes" id="UP000622890"/>
    </source>
</evidence>
<feature type="compositionally biased region" description="Basic and acidic residues" evidence="1">
    <location>
        <begin position="1"/>
        <end position="15"/>
    </location>
</feature>
<keyword evidence="3" id="KW-1185">Reference proteome</keyword>
<accession>A0A934SXF4</accession>
<dbReference type="InterPro" id="IPR011051">
    <property type="entry name" value="RmlC_Cupin_sf"/>
</dbReference>
<sequence length="195" mass="20810">MMKRFSLDDLPREPWKNGGGTTRTVCTETTKRSASLFDWRVSIADIVESGPFSVFPGIDRIAVVLENGPLRLTKNPPLGQLVAPLLSAERYCPIAFDGGNALFGAIPGEPVLCLNVMTRRSVASATIRILEADTVLEPETCSVLIAADAGWQVGPFTLDKHEGLIIRNGMPLNARAPLNASGPLIMVTIGALEGG</sequence>
<dbReference type="EMBL" id="JAEPBG010000024">
    <property type="protein sequence ID" value="MBK4738616.1"/>
    <property type="molecule type" value="Genomic_DNA"/>
</dbReference>